<feature type="transmembrane region" description="Helical" evidence="10">
    <location>
        <begin position="396"/>
        <end position="420"/>
    </location>
</feature>
<feature type="signal peptide" evidence="11">
    <location>
        <begin position="1"/>
        <end position="30"/>
    </location>
</feature>
<evidence type="ECO:0000256" key="5">
    <source>
        <dbReference type="ARBA" id="ARBA00022984"/>
    </source>
</evidence>
<evidence type="ECO:0000256" key="2">
    <source>
        <dbReference type="ARBA" id="ARBA00022729"/>
    </source>
</evidence>
<feature type="active site" evidence="7">
    <location>
        <position position="128"/>
    </location>
</feature>
<dbReference type="Gene3D" id="3.40.710.10">
    <property type="entry name" value="DD-peptidase/beta-lactamase superfamily"/>
    <property type="match status" value="1"/>
</dbReference>
<evidence type="ECO:0000256" key="1">
    <source>
        <dbReference type="ARBA" id="ARBA00007164"/>
    </source>
</evidence>
<evidence type="ECO:0000256" key="6">
    <source>
        <dbReference type="ARBA" id="ARBA00023316"/>
    </source>
</evidence>
<dbReference type="RefSeq" id="WP_272470673.1">
    <property type="nucleotide sequence ID" value="NZ_JAMRYU010000022.1"/>
</dbReference>
<dbReference type="PANTHER" id="PTHR21581">
    <property type="entry name" value="D-ALANYL-D-ALANINE CARBOXYPEPTIDASE"/>
    <property type="match status" value="1"/>
</dbReference>
<protein>
    <submittedName>
        <fullName evidence="13">D-alanyl-D-alanine carboxypeptidase</fullName>
    </submittedName>
</protein>
<keyword evidence="13" id="KW-0121">Carboxypeptidase</keyword>
<dbReference type="Proteomes" id="UP001141183">
    <property type="component" value="Unassembled WGS sequence"/>
</dbReference>
<feature type="chain" id="PRO_5040724646" evidence="11">
    <location>
        <begin position="31"/>
        <end position="431"/>
    </location>
</feature>
<feature type="active site" description="Proton acceptor" evidence="7">
    <location>
        <position position="72"/>
    </location>
</feature>
<evidence type="ECO:0000313" key="13">
    <source>
        <dbReference type="EMBL" id="MDC4241995.1"/>
    </source>
</evidence>
<dbReference type="GO" id="GO:0008360">
    <property type="term" value="P:regulation of cell shape"/>
    <property type="evidence" value="ECO:0007669"/>
    <property type="project" value="UniProtKB-KW"/>
</dbReference>
<dbReference type="SUPFAM" id="SSF56601">
    <property type="entry name" value="beta-lactamase/transpeptidase-like"/>
    <property type="match status" value="1"/>
</dbReference>
<dbReference type="EMBL" id="JAMRYU010000022">
    <property type="protein sequence ID" value="MDC4241995.1"/>
    <property type="molecule type" value="Genomic_DNA"/>
</dbReference>
<keyword evidence="14" id="KW-1185">Reference proteome</keyword>
<comment type="similarity">
    <text evidence="1 9">Belongs to the peptidase S11 family.</text>
</comment>
<dbReference type="InterPro" id="IPR001967">
    <property type="entry name" value="Peptidase_S11_N"/>
</dbReference>
<reference evidence="13" key="1">
    <citation type="submission" date="2022-05" db="EMBL/GenBank/DDBJ databases">
        <title>Draft genome sequence of Clostridium tertium strain CP3 isolated from Peru.</title>
        <authorList>
            <person name="Hurtado R."/>
            <person name="Lima L."/>
            <person name="Sousa T."/>
            <person name="Jaiswal A.K."/>
            <person name="Tiwari S."/>
            <person name="Maturrano L."/>
            <person name="Brenig B."/>
            <person name="Azevedo V."/>
        </authorList>
    </citation>
    <scope>NUCLEOTIDE SEQUENCE</scope>
    <source>
        <strain evidence="13">CP3</strain>
    </source>
</reference>
<evidence type="ECO:0000313" key="14">
    <source>
        <dbReference type="Proteomes" id="UP001141183"/>
    </source>
</evidence>
<dbReference type="GO" id="GO:0009252">
    <property type="term" value="P:peptidoglycan biosynthetic process"/>
    <property type="evidence" value="ECO:0007669"/>
    <property type="project" value="UniProtKB-KW"/>
</dbReference>
<keyword evidence="13" id="KW-0645">Protease</keyword>
<keyword evidence="6" id="KW-0961">Cell wall biogenesis/degradation</keyword>
<keyword evidence="10" id="KW-0472">Membrane</keyword>
<dbReference type="GO" id="GO:0006508">
    <property type="term" value="P:proteolysis"/>
    <property type="evidence" value="ECO:0007669"/>
    <property type="project" value="InterPro"/>
</dbReference>
<evidence type="ECO:0000256" key="11">
    <source>
        <dbReference type="SAM" id="SignalP"/>
    </source>
</evidence>
<dbReference type="PANTHER" id="PTHR21581:SF26">
    <property type="entry name" value="D-ALANYL-D-ALANINE ENDOPEPTIDASE"/>
    <property type="match status" value="1"/>
</dbReference>
<name>A0A9X3XMC5_9CLOT</name>
<comment type="caution">
    <text evidence="13">The sequence shown here is derived from an EMBL/GenBank/DDBJ whole genome shotgun (WGS) entry which is preliminary data.</text>
</comment>
<keyword evidence="3" id="KW-0378">Hydrolase</keyword>
<organism evidence="13 14">
    <name type="scientific">Clostridium tertium</name>
    <dbReference type="NCBI Taxonomy" id="1559"/>
    <lineage>
        <taxon>Bacteria</taxon>
        <taxon>Bacillati</taxon>
        <taxon>Bacillota</taxon>
        <taxon>Clostridia</taxon>
        <taxon>Eubacteriales</taxon>
        <taxon>Clostridiaceae</taxon>
        <taxon>Clostridium</taxon>
    </lineage>
</organism>
<feature type="domain" description="Peptidase S11 D-alanyl-D-alanine carboxypeptidase A N-terminal" evidence="12">
    <location>
        <begin position="33"/>
        <end position="270"/>
    </location>
</feature>
<gene>
    <name evidence="13" type="ORF">NE398_17815</name>
</gene>
<feature type="active site" description="Acyl-ester intermediate" evidence="7">
    <location>
        <position position="69"/>
    </location>
</feature>
<evidence type="ECO:0000259" key="12">
    <source>
        <dbReference type="Pfam" id="PF00768"/>
    </source>
</evidence>
<keyword evidence="2 11" id="KW-0732">Signal</keyword>
<accession>A0A9X3XMC5</accession>
<dbReference type="AlphaFoldDB" id="A0A9X3XMC5"/>
<evidence type="ECO:0000256" key="8">
    <source>
        <dbReference type="PIRSR" id="PIRSR618044-2"/>
    </source>
</evidence>
<dbReference type="Pfam" id="PF00768">
    <property type="entry name" value="Peptidase_S11"/>
    <property type="match status" value="1"/>
</dbReference>
<proteinExistence type="inferred from homology"/>
<evidence type="ECO:0000256" key="3">
    <source>
        <dbReference type="ARBA" id="ARBA00022801"/>
    </source>
</evidence>
<keyword evidence="10" id="KW-1133">Transmembrane helix</keyword>
<evidence type="ECO:0000256" key="7">
    <source>
        <dbReference type="PIRSR" id="PIRSR618044-1"/>
    </source>
</evidence>
<keyword evidence="10" id="KW-0812">Transmembrane</keyword>
<evidence type="ECO:0000256" key="9">
    <source>
        <dbReference type="RuleBase" id="RU004016"/>
    </source>
</evidence>
<dbReference type="InterPro" id="IPR018044">
    <property type="entry name" value="Peptidase_S11"/>
</dbReference>
<dbReference type="PRINTS" id="PR00725">
    <property type="entry name" value="DADACBPTASE1"/>
</dbReference>
<dbReference type="InterPro" id="IPR012338">
    <property type="entry name" value="Beta-lactam/transpept-like"/>
</dbReference>
<keyword evidence="5" id="KW-0573">Peptidoglycan synthesis</keyword>
<keyword evidence="4" id="KW-0133">Cell shape</keyword>
<dbReference type="GO" id="GO:0009002">
    <property type="term" value="F:serine-type D-Ala-D-Ala carboxypeptidase activity"/>
    <property type="evidence" value="ECO:0007669"/>
    <property type="project" value="InterPro"/>
</dbReference>
<evidence type="ECO:0000256" key="10">
    <source>
        <dbReference type="SAM" id="Phobius"/>
    </source>
</evidence>
<evidence type="ECO:0000256" key="4">
    <source>
        <dbReference type="ARBA" id="ARBA00022960"/>
    </source>
</evidence>
<feature type="binding site" evidence="8">
    <location>
        <position position="242"/>
    </location>
    <ligand>
        <name>substrate</name>
    </ligand>
</feature>
<sequence length="431" mass="47475">MKLKKKNLLKSLAVALSISLLAPFANKVSAQETNIQTPEIIGEAAVTMDINTGEIIYSKNADLKLSPASTTKLMTALLFAENKSKSDTLTFSDTVVKVTETSLNNYKAINPGDKISAEDTMKAVMIFSANDTAYLMAESVGGTVDNFITMMNDKAAELGLKNTHFVNPSGLEIDPLNPSNTEINQTTAYDLAQIGIAAFKNDWVRETMAPKSGEISVSLSGTPIIIESRNKLLGKNGNIGGKTGNEEQAGHCFVGFYERDGRDLVTVVLKSEYGATGLNVFEDTEKLANYSYSAPKEIYKNAGDEIGTVDLTYKSFRFFGPEKQITAPIVVNEDVEYYKNDFNDKNATLSYNGDVKDAWKLSGNKEVKLTFSTPGHTEDVLGMVKLSSFELIKANLPIYLLSLLIIVIILVLILFIVRIINMKKRKRRRYY</sequence>
<dbReference type="GO" id="GO:0071555">
    <property type="term" value="P:cell wall organization"/>
    <property type="evidence" value="ECO:0007669"/>
    <property type="project" value="UniProtKB-KW"/>
</dbReference>